<sequence>MTEVSEVLTNNSPELILSQEAQKFSGNFWQEIIHQHPRDITVHQTDLAHHDFLKETLKQNPSLFANSLNGKLHDLQRSLNLQNEGEVKPNPVTNLLAANGANRQDLVWFIEEVERVVRDGTGITRPPRGEVNSLFDVFLNGFYREFHKDDDDERWRFSDATRESMRNILYFVQEAAEHTMVQNEINKHNNYLQPLKQFAHFLRIQLKSVKPPITEEKRQELIRKGRFSPTRDMLPDHGVSSADIPWKPARIKGRNVTPVDKDDDATLY</sequence>
<protein>
    <submittedName>
        <fullName evidence="1">Uncharacterized protein</fullName>
    </submittedName>
</protein>
<evidence type="ECO:0000313" key="1">
    <source>
        <dbReference type="EMBL" id="OGK48030.1"/>
    </source>
</evidence>
<gene>
    <name evidence="1" type="ORF">A3A93_04505</name>
</gene>
<evidence type="ECO:0000313" key="2">
    <source>
        <dbReference type="Proteomes" id="UP000177141"/>
    </source>
</evidence>
<name>A0A1F7IXE4_9BACT</name>
<organism evidence="1 2">
    <name type="scientific">Candidatus Roizmanbacteria bacterium RIFCSPLOWO2_01_FULL_38_12</name>
    <dbReference type="NCBI Taxonomy" id="1802061"/>
    <lineage>
        <taxon>Bacteria</taxon>
        <taxon>Candidatus Roizmaniibacteriota</taxon>
    </lineage>
</organism>
<accession>A0A1F7IXE4</accession>
<dbReference type="EMBL" id="MGAL01000024">
    <property type="protein sequence ID" value="OGK48030.1"/>
    <property type="molecule type" value="Genomic_DNA"/>
</dbReference>
<dbReference type="Proteomes" id="UP000177141">
    <property type="component" value="Unassembled WGS sequence"/>
</dbReference>
<dbReference type="AlphaFoldDB" id="A0A1F7IXE4"/>
<reference evidence="1 2" key="1">
    <citation type="journal article" date="2016" name="Nat. Commun.">
        <title>Thousands of microbial genomes shed light on interconnected biogeochemical processes in an aquifer system.</title>
        <authorList>
            <person name="Anantharaman K."/>
            <person name="Brown C.T."/>
            <person name="Hug L.A."/>
            <person name="Sharon I."/>
            <person name="Castelle C.J."/>
            <person name="Probst A.J."/>
            <person name="Thomas B.C."/>
            <person name="Singh A."/>
            <person name="Wilkins M.J."/>
            <person name="Karaoz U."/>
            <person name="Brodie E.L."/>
            <person name="Williams K.H."/>
            <person name="Hubbard S.S."/>
            <person name="Banfield J.F."/>
        </authorList>
    </citation>
    <scope>NUCLEOTIDE SEQUENCE [LARGE SCALE GENOMIC DNA]</scope>
</reference>
<comment type="caution">
    <text evidence="1">The sequence shown here is derived from an EMBL/GenBank/DDBJ whole genome shotgun (WGS) entry which is preliminary data.</text>
</comment>
<proteinExistence type="predicted"/>